<dbReference type="Proteomes" id="UP000887565">
    <property type="component" value="Unplaced"/>
</dbReference>
<evidence type="ECO:0000313" key="1">
    <source>
        <dbReference type="Proteomes" id="UP000887565"/>
    </source>
</evidence>
<accession>A0A915IKQ3</accession>
<dbReference type="AlphaFoldDB" id="A0A915IKQ3"/>
<name>A0A915IKQ3_ROMCU</name>
<sequence>MGCLFKFVQIYSMKLGNGILREQVSTFFTNKICQFEDSCFFKRKLKAQRGINQELNISCDQLVVKTNKGGECDFGALYAGCIFSHPLNIILFITRDLLKSF</sequence>
<dbReference type="WBParaSite" id="nRc.2.0.1.t14400-RA">
    <property type="protein sequence ID" value="nRc.2.0.1.t14400-RA"/>
    <property type="gene ID" value="nRc.2.0.1.g14400"/>
</dbReference>
<keyword evidence="1" id="KW-1185">Reference proteome</keyword>
<reference evidence="2" key="1">
    <citation type="submission" date="2022-11" db="UniProtKB">
        <authorList>
            <consortium name="WormBaseParasite"/>
        </authorList>
    </citation>
    <scope>IDENTIFICATION</scope>
</reference>
<protein>
    <submittedName>
        <fullName evidence="2">Uncharacterized protein</fullName>
    </submittedName>
</protein>
<organism evidence="1 2">
    <name type="scientific">Romanomermis culicivorax</name>
    <name type="common">Nematode worm</name>
    <dbReference type="NCBI Taxonomy" id="13658"/>
    <lineage>
        <taxon>Eukaryota</taxon>
        <taxon>Metazoa</taxon>
        <taxon>Ecdysozoa</taxon>
        <taxon>Nematoda</taxon>
        <taxon>Enoplea</taxon>
        <taxon>Dorylaimia</taxon>
        <taxon>Mermithida</taxon>
        <taxon>Mermithoidea</taxon>
        <taxon>Mermithidae</taxon>
        <taxon>Romanomermis</taxon>
    </lineage>
</organism>
<proteinExistence type="predicted"/>
<evidence type="ECO:0000313" key="2">
    <source>
        <dbReference type="WBParaSite" id="nRc.2.0.1.t14400-RA"/>
    </source>
</evidence>